<dbReference type="AlphaFoldDB" id="A0A8S3D0J7"/>
<dbReference type="Proteomes" id="UP000681967">
    <property type="component" value="Unassembled WGS sequence"/>
</dbReference>
<proteinExistence type="predicted"/>
<evidence type="ECO:0000313" key="1">
    <source>
        <dbReference type="EMBL" id="CAF4448445.1"/>
    </source>
</evidence>
<evidence type="ECO:0000313" key="7">
    <source>
        <dbReference type="Proteomes" id="UP000676336"/>
    </source>
</evidence>
<protein>
    <recommendedName>
        <fullName evidence="8">Chitinase</fullName>
    </recommendedName>
</protein>
<dbReference type="EMBL" id="CAJOBI010082821">
    <property type="protein sequence ID" value="CAF4505410.1"/>
    <property type="molecule type" value="Genomic_DNA"/>
</dbReference>
<feature type="non-terminal residue" evidence="6">
    <location>
        <position position="1"/>
    </location>
</feature>
<evidence type="ECO:0000313" key="4">
    <source>
        <dbReference type="EMBL" id="CAF4655938.1"/>
    </source>
</evidence>
<dbReference type="InterPro" id="IPR017853">
    <property type="entry name" value="GH"/>
</dbReference>
<evidence type="ECO:0000313" key="3">
    <source>
        <dbReference type="EMBL" id="CAF4642851.1"/>
    </source>
</evidence>
<dbReference type="Proteomes" id="UP000676336">
    <property type="component" value="Unassembled WGS sequence"/>
</dbReference>
<dbReference type="EMBL" id="CAJOBH010109868">
    <property type="protein sequence ID" value="CAF4655938.1"/>
    <property type="molecule type" value="Genomic_DNA"/>
</dbReference>
<sequence>KPTLSHIINDIAERVHQIENNGKKKQIILAVPPYDELFNTNDFEMLYEHLDGFSVMSYDFPNREPGPVAPLGKY</sequence>
<evidence type="ECO:0008006" key="8">
    <source>
        <dbReference type="Google" id="ProtNLM"/>
    </source>
</evidence>
<dbReference type="SUPFAM" id="SSF51445">
    <property type="entry name" value="(Trans)glycosidases"/>
    <property type="match status" value="1"/>
</dbReference>
<dbReference type="EMBL" id="CAJOBJ010144338">
    <property type="protein sequence ID" value="CAF4777203.1"/>
    <property type="molecule type" value="Genomic_DNA"/>
</dbReference>
<dbReference type="Proteomes" id="UP000681720">
    <property type="component" value="Unassembled WGS sequence"/>
</dbReference>
<dbReference type="Gene3D" id="3.20.20.80">
    <property type="entry name" value="Glycosidases"/>
    <property type="match status" value="1"/>
</dbReference>
<dbReference type="EMBL" id="CAJOBJ010113514">
    <property type="protein sequence ID" value="CAF4642851.1"/>
    <property type="molecule type" value="Genomic_DNA"/>
</dbReference>
<dbReference type="EMBL" id="CAJOBI010192674">
    <property type="protein sequence ID" value="CAF4966402.1"/>
    <property type="molecule type" value="Genomic_DNA"/>
</dbReference>
<reference evidence="6" key="1">
    <citation type="submission" date="2021-02" db="EMBL/GenBank/DDBJ databases">
        <authorList>
            <person name="Nowell W R."/>
        </authorList>
    </citation>
    <scope>NUCLEOTIDE SEQUENCE</scope>
</reference>
<organism evidence="6 7">
    <name type="scientific">Rotaria magnacalcarata</name>
    <dbReference type="NCBI Taxonomy" id="392030"/>
    <lineage>
        <taxon>Eukaryota</taxon>
        <taxon>Metazoa</taxon>
        <taxon>Spiralia</taxon>
        <taxon>Gnathifera</taxon>
        <taxon>Rotifera</taxon>
        <taxon>Eurotatoria</taxon>
        <taxon>Bdelloidea</taxon>
        <taxon>Philodinida</taxon>
        <taxon>Philodinidae</taxon>
        <taxon>Rotaria</taxon>
    </lineage>
</organism>
<evidence type="ECO:0000313" key="6">
    <source>
        <dbReference type="EMBL" id="CAF4966402.1"/>
    </source>
</evidence>
<evidence type="ECO:0000313" key="5">
    <source>
        <dbReference type="EMBL" id="CAF4777203.1"/>
    </source>
</evidence>
<dbReference type="EMBL" id="CAJOBH010066013">
    <property type="protein sequence ID" value="CAF4448445.1"/>
    <property type="molecule type" value="Genomic_DNA"/>
</dbReference>
<name>A0A8S3D0J7_9BILA</name>
<comment type="caution">
    <text evidence="6">The sequence shown here is derived from an EMBL/GenBank/DDBJ whole genome shotgun (WGS) entry which is preliminary data.</text>
</comment>
<gene>
    <name evidence="1" type="ORF">BYL167_LOCUS33641</name>
    <name evidence="4" type="ORF">BYL167_LOCUS42377</name>
    <name evidence="3" type="ORF">GIL414_LOCUS40706</name>
    <name evidence="5" type="ORF">GIL414_LOCUS46187</name>
    <name evidence="2" type="ORF">SMN809_LOCUS35103</name>
    <name evidence="6" type="ORF">SMN809_LOCUS54912</name>
</gene>
<accession>A0A8S3D0J7</accession>
<evidence type="ECO:0000313" key="2">
    <source>
        <dbReference type="EMBL" id="CAF4505410.1"/>
    </source>
</evidence>